<evidence type="ECO:0000259" key="1">
    <source>
        <dbReference type="Pfam" id="PF02350"/>
    </source>
</evidence>
<dbReference type="eggNOG" id="COG0381">
    <property type="taxonomic scope" value="Bacteria"/>
</dbReference>
<dbReference type="Pfam" id="PF02350">
    <property type="entry name" value="Epimerase_2"/>
    <property type="match status" value="1"/>
</dbReference>
<feature type="domain" description="UDP-N-acetylglucosamine 2-epimerase" evidence="1">
    <location>
        <begin position="28"/>
        <end position="368"/>
    </location>
</feature>
<reference evidence="2 3" key="1">
    <citation type="submission" date="2014-08" db="EMBL/GenBank/DDBJ databases">
        <title>Comparative genomics of the Paenibacillus odorifer group.</title>
        <authorList>
            <person name="den Bakker H.C."/>
            <person name="Tsai Y.-C."/>
            <person name="Martin N."/>
            <person name="Korlach J."/>
            <person name="Wiedmann M."/>
        </authorList>
    </citation>
    <scope>NUCLEOTIDE SEQUENCE [LARGE SCALE GENOMIC DNA]</scope>
    <source>
        <strain evidence="2 3">DSM 1735</strain>
    </source>
</reference>
<dbReference type="InterPro" id="IPR029767">
    <property type="entry name" value="WecB-like"/>
</dbReference>
<dbReference type="CDD" id="cd03786">
    <property type="entry name" value="GTB_UDP-GlcNAc_2-Epimerase"/>
    <property type="match status" value="1"/>
</dbReference>
<dbReference type="PANTHER" id="PTHR43174">
    <property type="entry name" value="UDP-N-ACETYLGLUCOSAMINE 2-EPIMERASE"/>
    <property type="match status" value="1"/>
</dbReference>
<accession>A0A089HVM1</accession>
<evidence type="ECO:0000313" key="3">
    <source>
        <dbReference type="Proteomes" id="UP000029409"/>
    </source>
</evidence>
<gene>
    <name evidence="2" type="ORF">PDUR_25195</name>
</gene>
<dbReference type="GO" id="GO:0006047">
    <property type="term" value="P:UDP-N-acetylglucosamine metabolic process"/>
    <property type="evidence" value="ECO:0007669"/>
    <property type="project" value="InterPro"/>
</dbReference>
<evidence type="ECO:0000313" key="2">
    <source>
        <dbReference type="EMBL" id="AIQ14805.1"/>
    </source>
</evidence>
<organism evidence="2 3">
    <name type="scientific">Paenibacillus durus</name>
    <name type="common">Paenibacillus azotofixans</name>
    <dbReference type="NCBI Taxonomy" id="44251"/>
    <lineage>
        <taxon>Bacteria</taxon>
        <taxon>Bacillati</taxon>
        <taxon>Bacillota</taxon>
        <taxon>Bacilli</taxon>
        <taxon>Bacillales</taxon>
        <taxon>Paenibacillaceae</taxon>
        <taxon>Paenibacillus</taxon>
    </lineage>
</organism>
<dbReference type="InterPro" id="IPR020004">
    <property type="entry name" value="UDP-GlcNAc_Epase"/>
</dbReference>
<proteinExistence type="predicted"/>
<protein>
    <submittedName>
        <fullName evidence="2">UDP-N-acetylglucosamine 2-epimerase</fullName>
    </submittedName>
</protein>
<keyword evidence="3" id="KW-1185">Reference proteome</keyword>
<sequence length="384" mass="42471">MGRSDVKKVLVVTGTRADYGIYYPILQSIEEDADLDLHLLVTGMHLSPQFGYTIQHIRQDGFRISAQVDCLIQGSTHGNMAKSIGLAILGMTQALEMIEPDCMLILGDRGEMLAAAIAASHMNILLFHLHGGEVSGTIDESVRHAISKLSHVHLTATEASRERLIKMGEDPWRVHVVGAPRIETMMNTRLPELTQVKQKYDLHMSNDYILFIYHPVTTEAANLAILKEMVQILLDSGKDLLCVMPNADAGADAIKEVYNHFARHPHLFRVTNLQHLDYLTMLRNAAVLAGNSSSGIIEAASFHVPVINIGNRQGRRERSGNVIDISEDAAELAPALHNALSESFRKSVAEMDNVYGKANTSSSIVSRLKEISKTDEWIQKTISY</sequence>
<dbReference type="EMBL" id="CP009288">
    <property type="protein sequence ID" value="AIQ14805.1"/>
    <property type="molecule type" value="Genomic_DNA"/>
</dbReference>
<dbReference type="Gene3D" id="3.40.50.2000">
    <property type="entry name" value="Glycogen Phosphorylase B"/>
    <property type="match status" value="2"/>
</dbReference>
<dbReference type="AlphaFoldDB" id="A0A089HVM1"/>
<dbReference type="RefSeq" id="WP_042208513.1">
    <property type="nucleotide sequence ID" value="NZ_CP009288.1"/>
</dbReference>
<dbReference type="STRING" id="44251.PDUR_25195"/>
<dbReference type="InterPro" id="IPR003331">
    <property type="entry name" value="UDP_GlcNAc_Epimerase_2_dom"/>
</dbReference>
<dbReference type="Proteomes" id="UP000029409">
    <property type="component" value="Chromosome"/>
</dbReference>
<dbReference type="KEGG" id="pdu:PDUR_25195"/>
<dbReference type="NCBIfam" id="TIGR03568">
    <property type="entry name" value="NeuC_NnaA"/>
    <property type="match status" value="1"/>
</dbReference>
<name>A0A089HVM1_PAEDU</name>
<dbReference type="PANTHER" id="PTHR43174:SF3">
    <property type="entry name" value="UDP-N-ACETYLGLUCOSAMINE 2-EPIMERASE"/>
    <property type="match status" value="1"/>
</dbReference>
<dbReference type="GO" id="GO:0004553">
    <property type="term" value="F:hydrolase activity, hydrolyzing O-glycosyl compounds"/>
    <property type="evidence" value="ECO:0007669"/>
    <property type="project" value="InterPro"/>
</dbReference>
<dbReference type="SUPFAM" id="SSF53756">
    <property type="entry name" value="UDP-Glycosyltransferase/glycogen phosphorylase"/>
    <property type="match status" value="1"/>
</dbReference>